<dbReference type="EMBL" id="BAAAHP010000003">
    <property type="protein sequence ID" value="GAA0918973.1"/>
    <property type="molecule type" value="Genomic_DNA"/>
</dbReference>
<dbReference type="Pfam" id="PF00392">
    <property type="entry name" value="GntR"/>
    <property type="match status" value="1"/>
</dbReference>
<dbReference type="PANTHER" id="PTHR43537">
    <property type="entry name" value="TRANSCRIPTIONAL REGULATOR, GNTR FAMILY"/>
    <property type="match status" value="1"/>
</dbReference>
<dbReference type="SUPFAM" id="SSF48008">
    <property type="entry name" value="GntR ligand-binding domain-like"/>
    <property type="match status" value="1"/>
</dbReference>
<feature type="domain" description="HTH gntR-type" evidence="4">
    <location>
        <begin position="9"/>
        <end position="76"/>
    </location>
</feature>
<dbReference type="InterPro" id="IPR008920">
    <property type="entry name" value="TF_FadR/GntR_C"/>
</dbReference>
<accession>A0ABN1NXM3</accession>
<organism evidence="5 6">
    <name type="scientific">Pseudonocardia zijingensis</name>
    <dbReference type="NCBI Taxonomy" id="153376"/>
    <lineage>
        <taxon>Bacteria</taxon>
        <taxon>Bacillati</taxon>
        <taxon>Actinomycetota</taxon>
        <taxon>Actinomycetes</taxon>
        <taxon>Pseudonocardiales</taxon>
        <taxon>Pseudonocardiaceae</taxon>
        <taxon>Pseudonocardia</taxon>
    </lineage>
</organism>
<dbReference type="CDD" id="cd07377">
    <property type="entry name" value="WHTH_GntR"/>
    <property type="match status" value="1"/>
</dbReference>
<keyword evidence="3" id="KW-0804">Transcription</keyword>
<evidence type="ECO:0000313" key="6">
    <source>
        <dbReference type="Proteomes" id="UP001499967"/>
    </source>
</evidence>
<dbReference type="Pfam" id="PF07729">
    <property type="entry name" value="FCD"/>
    <property type="match status" value="1"/>
</dbReference>
<evidence type="ECO:0000256" key="3">
    <source>
        <dbReference type="ARBA" id="ARBA00023163"/>
    </source>
</evidence>
<comment type="caution">
    <text evidence="5">The sequence shown here is derived from an EMBL/GenBank/DDBJ whole genome shotgun (WGS) entry which is preliminary data.</text>
</comment>
<reference evidence="5 6" key="1">
    <citation type="journal article" date="2019" name="Int. J. Syst. Evol. Microbiol.">
        <title>The Global Catalogue of Microorganisms (GCM) 10K type strain sequencing project: providing services to taxonomists for standard genome sequencing and annotation.</title>
        <authorList>
            <consortium name="The Broad Institute Genomics Platform"/>
            <consortium name="The Broad Institute Genome Sequencing Center for Infectious Disease"/>
            <person name="Wu L."/>
            <person name="Ma J."/>
        </authorList>
    </citation>
    <scope>NUCLEOTIDE SEQUENCE [LARGE SCALE GENOMIC DNA]</scope>
    <source>
        <strain evidence="5 6">JCM 11117</strain>
    </source>
</reference>
<dbReference type="RefSeq" id="WP_343937565.1">
    <property type="nucleotide sequence ID" value="NZ_BAAAHP010000003.1"/>
</dbReference>
<dbReference type="PANTHER" id="PTHR43537:SF5">
    <property type="entry name" value="UXU OPERON TRANSCRIPTIONAL REGULATOR"/>
    <property type="match status" value="1"/>
</dbReference>
<evidence type="ECO:0000256" key="2">
    <source>
        <dbReference type="ARBA" id="ARBA00023125"/>
    </source>
</evidence>
<dbReference type="InterPro" id="IPR036388">
    <property type="entry name" value="WH-like_DNA-bd_sf"/>
</dbReference>
<protein>
    <submittedName>
        <fullName evidence="5">GntR family transcriptional regulator</fullName>
    </submittedName>
</protein>
<dbReference type="SMART" id="SM00895">
    <property type="entry name" value="FCD"/>
    <property type="match status" value="1"/>
</dbReference>
<dbReference type="InterPro" id="IPR011711">
    <property type="entry name" value="GntR_C"/>
</dbReference>
<dbReference type="PROSITE" id="PS50949">
    <property type="entry name" value="HTH_GNTR"/>
    <property type="match status" value="1"/>
</dbReference>
<dbReference type="InterPro" id="IPR036390">
    <property type="entry name" value="WH_DNA-bd_sf"/>
</dbReference>
<evidence type="ECO:0000313" key="5">
    <source>
        <dbReference type="EMBL" id="GAA0918973.1"/>
    </source>
</evidence>
<dbReference type="SUPFAM" id="SSF46785">
    <property type="entry name" value="Winged helix' DNA-binding domain"/>
    <property type="match status" value="1"/>
</dbReference>
<dbReference type="Gene3D" id="1.20.120.530">
    <property type="entry name" value="GntR ligand-binding domain-like"/>
    <property type="match status" value="1"/>
</dbReference>
<dbReference type="SMART" id="SM00345">
    <property type="entry name" value="HTH_GNTR"/>
    <property type="match status" value="1"/>
</dbReference>
<evidence type="ECO:0000256" key="1">
    <source>
        <dbReference type="ARBA" id="ARBA00023015"/>
    </source>
</evidence>
<gene>
    <name evidence="5" type="ORF">GCM10009559_00760</name>
</gene>
<dbReference type="Gene3D" id="1.10.10.10">
    <property type="entry name" value="Winged helix-like DNA-binding domain superfamily/Winged helix DNA-binding domain"/>
    <property type="match status" value="1"/>
</dbReference>
<proteinExistence type="predicted"/>
<dbReference type="Proteomes" id="UP001499967">
    <property type="component" value="Unassembled WGS sequence"/>
</dbReference>
<sequence>MIGSGVPRDGLTDRSYETLRDRILDGRLAPAERLQIDRLSKELGVSHTPVREALNRLVSEKLVTLAPYKGFSVTPLLDVESLRLLLEARRVIELGALERSVVLATSSDLEGIRQVLAKLDGLVAGPELDIVSFNQLDAEFHQMTITPCRNPYLVGSYDDLRVHLQIARYYRGRPAADSQQAQTEHHAIVDALAAGDRDTLIAAASRHIDTVSERLAGEGAEVPA</sequence>
<keyword evidence="2" id="KW-0238">DNA-binding</keyword>
<dbReference type="InterPro" id="IPR000524">
    <property type="entry name" value="Tscrpt_reg_HTH_GntR"/>
</dbReference>
<keyword evidence="1" id="KW-0805">Transcription regulation</keyword>
<name>A0ABN1NXM3_9PSEU</name>
<evidence type="ECO:0000259" key="4">
    <source>
        <dbReference type="PROSITE" id="PS50949"/>
    </source>
</evidence>
<keyword evidence="6" id="KW-1185">Reference proteome</keyword>